<protein>
    <submittedName>
        <fullName evidence="1">DUF5695 domain-containing protein</fullName>
    </submittedName>
</protein>
<proteinExistence type="predicted"/>
<keyword evidence="2" id="KW-1185">Reference proteome</keyword>
<dbReference type="RefSeq" id="WP_121978962.1">
    <property type="nucleotide sequence ID" value="NZ_JBHTLH010000031.1"/>
</dbReference>
<dbReference type="Pfam" id="PF18951">
    <property type="entry name" value="DUF5695"/>
    <property type="match status" value="1"/>
</dbReference>
<evidence type="ECO:0000313" key="2">
    <source>
        <dbReference type="Proteomes" id="UP001597156"/>
    </source>
</evidence>
<evidence type="ECO:0000313" key="1">
    <source>
        <dbReference type="EMBL" id="MFD1125505.1"/>
    </source>
</evidence>
<gene>
    <name evidence="1" type="ORF">ACFQ22_09100</name>
</gene>
<accession>A0ABW3PTJ2</accession>
<organism evidence="1 2">
    <name type="scientific">Lentilactobacillus raoultii</name>
    <dbReference type="NCBI Taxonomy" id="1987503"/>
    <lineage>
        <taxon>Bacteria</taxon>
        <taxon>Bacillati</taxon>
        <taxon>Bacillota</taxon>
        <taxon>Bacilli</taxon>
        <taxon>Lactobacillales</taxon>
        <taxon>Lactobacillaceae</taxon>
        <taxon>Lentilactobacillus</taxon>
    </lineage>
</organism>
<dbReference type="EMBL" id="JBHTLH010000031">
    <property type="protein sequence ID" value="MFD1125505.1"/>
    <property type="molecule type" value="Genomic_DNA"/>
</dbReference>
<dbReference type="InterPro" id="IPR043750">
    <property type="entry name" value="DUF5695"/>
</dbReference>
<reference evidence="2" key="1">
    <citation type="journal article" date="2019" name="Int. J. Syst. Evol. Microbiol.">
        <title>The Global Catalogue of Microorganisms (GCM) 10K type strain sequencing project: providing services to taxonomists for standard genome sequencing and annotation.</title>
        <authorList>
            <consortium name="The Broad Institute Genomics Platform"/>
            <consortium name="The Broad Institute Genome Sequencing Center for Infectious Disease"/>
            <person name="Wu L."/>
            <person name="Ma J."/>
        </authorList>
    </citation>
    <scope>NUCLEOTIDE SEQUENCE [LARGE SCALE GENOMIC DNA]</scope>
    <source>
        <strain evidence="2">CCUG 71848</strain>
    </source>
</reference>
<comment type="caution">
    <text evidence="1">The sequence shown here is derived from an EMBL/GenBank/DDBJ whole genome shotgun (WGS) entry which is preliminary data.</text>
</comment>
<name>A0ABW3PTJ2_9LACO</name>
<dbReference type="Proteomes" id="UP001597156">
    <property type="component" value="Unassembled WGS sequence"/>
</dbReference>
<sequence length="818" mass="95064">MKFELEQISAEKPLIKKMICRDGDNQFDFSTNKAKIKRDGQGFYQLGDLEIAIRPLDCQQWAFYDTKDDQALSTFPLKVHRKWQVEGDHVEFDVQIENPTTNHYEIGGLGFAMIFNQIFTDNTLDESHTNSGFIDPYIGLDAGYLQITRLNGQAPVLLVLPQTGTQFEAYRPLLDDQTHRDVHFEGFYEWTVFSKAYYQTEWDNKRQWNNATSTVIAPNETRHFGLRFIGLQNPREIPTTLLNHQLPTVDSFPGYVLHGQEKAKLFIDSKQPVSSMTTFPEGVINVEMEKPNAIYQISRLGDSHGQVRLTIVYEDGTRQTINYFVTQSAKENVQKLADFHMTHQWLSKDDQFGRKHSFMTYDRDDDRQVLGEKRSFISGDSDEAGAGPNLLMAMKNLLMPDAKQVKCLEEYVDEVLWTHLQNDDYSIKASLYYSDQHGWDQKRSSETWRAYNYPHQAAIYWVMYRLARNYDGLVTNHGWQWYLKQAYETVMAMHRFCGKDAFLSLEQYGLMVGSVHLLIFNDLQNEHWEAEINAFRNYMHLRYRNWTTLRYPYGSEMPWDSTGQEEVYTWCHYFGNARLAKRTIQSIMAYTPAIPHWGYNGASRRYFDSFVYGKLHRISREFDHYASSLNAIAILDHYKSSRQSDLYQLKVGYAASTSPLTSIDQRGFASMAFLADPAVMDFDPYTSDFGQAFYGYVHDAGQYSYHDLKRGWLSFGGRLVEHGQQLTLVPEDAFRRRLFLHDDQLNFEIFSETKGIKQVDFDVEERLVIIEFEASGQIVPNHLRLKTTDNLVPVDHVQKKRGAYQFGADSKTIQLKLV</sequence>